<feature type="transmembrane region" description="Helical" evidence="1">
    <location>
        <begin position="76"/>
        <end position="95"/>
    </location>
</feature>
<dbReference type="RefSeq" id="WP_089356076.1">
    <property type="nucleotide sequence ID" value="NZ_FZPD01000002.1"/>
</dbReference>
<feature type="transmembrane region" description="Helical" evidence="1">
    <location>
        <begin position="38"/>
        <end position="56"/>
    </location>
</feature>
<feature type="transmembrane region" description="Helical" evidence="1">
    <location>
        <begin position="6"/>
        <end position="26"/>
    </location>
</feature>
<protein>
    <submittedName>
        <fullName evidence="2">Uncharacterized protein</fullName>
    </submittedName>
</protein>
<sequence length="100" mass="10249">MVDVGLFISYILIGVCLLTAVGMPLVKAFGDPDSLKKMGMGVGALIVVFLVSFFLADGTPQGDASSTTAKMVGAGLTTFYILAIGAIGGIVYTEIKKAAE</sequence>
<reference evidence="2 3" key="1">
    <citation type="submission" date="2017-06" db="EMBL/GenBank/DDBJ databases">
        <authorList>
            <person name="Kim H.J."/>
            <person name="Triplett B.A."/>
        </authorList>
    </citation>
    <scope>NUCLEOTIDE SEQUENCE [LARGE SCALE GENOMIC DNA]</scope>
    <source>
        <strain evidence="2 3">DSM 19307</strain>
    </source>
</reference>
<organism evidence="2 3">
    <name type="scientific">Ekhidna lutea</name>
    <dbReference type="NCBI Taxonomy" id="447679"/>
    <lineage>
        <taxon>Bacteria</taxon>
        <taxon>Pseudomonadati</taxon>
        <taxon>Bacteroidota</taxon>
        <taxon>Cytophagia</taxon>
        <taxon>Cytophagales</taxon>
        <taxon>Reichenbachiellaceae</taxon>
        <taxon>Ekhidna</taxon>
    </lineage>
</organism>
<dbReference type="EMBL" id="FZPD01000002">
    <property type="protein sequence ID" value="SNS81167.1"/>
    <property type="molecule type" value="Genomic_DNA"/>
</dbReference>
<evidence type="ECO:0000313" key="2">
    <source>
        <dbReference type="EMBL" id="SNS81167.1"/>
    </source>
</evidence>
<gene>
    <name evidence="2" type="ORF">SAMN05421640_1334</name>
</gene>
<dbReference type="OrthoDB" id="982648at2"/>
<proteinExistence type="predicted"/>
<evidence type="ECO:0000256" key="1">
    <source>
        <dbReference type="SAM" id="Phobius"/>
    </source>
</evidence>
<keyword evidence="1" id="KW-0812">Transmembrane</keyword>
<evidence type="ECO:0000313" key="3">
    <source>
        <dbReference type="Proteomes" id="UP000198393"/>
    </source>
</evidence>
<keyword evidence="3" id="KW-1185">Reference proteome</keyword>
<accession>A0A239HIJ4</accession>
<dbReference type="AlphaFoldDB" id="A0A239HIJ4"/>
<keyword evidence="1" id="KW-1133">Transmembrane helix</keyword>
<name>A0A239HIJ4_EKHLU</name>
<keyword evidence="1" id="KW-0472">Membrane</keyword>
<dbReference type="Proteomes" id="UP000198393">
    <property type="component" value="Unassembled WGS sequence"/>
</dbReference>